<evidence type="ECO:0000256" key="5">
    <source>
        <dbReference type="ARBA" id="ARBA00022984"/>
    </source>
</evidence>
<dbReference type="EMBL" id="JACBYW010000003">
    <property type="protein sequence ID" value="NYH78415.1"/>
    <property type="molecule type" value="Genomic_DNA"/>
</dbReference>
<keyword evidence="3 14" id="KW-0378">Hydrolase</keyword>
<dbReference type="PRINTS" id="PR00725">
    <property type="entry name" value="DADACBPTASE1"/>
</dbReference>
<evidence type="ECO:0000313" key="15">
    <source>
        <dbReference type="Proteomes" id="UP000548304"/>
    </source>
</evidence>
<name>A0A852YZH9_9ACTN</name>
<dbReference type="GO" id="GO:0006508">
    <property type="term" value="P:proteolysis"/>
    <property type="evidence" value="ECO:0007669"/>
    <property type="project" value="InterPro"/>
</dbReference>
<feature type="signal peptide" evidence="12">
    <location>
        <begin position="1"/>
        <end position="32"/>
    </location>
</feature>
<keyword evidence="11" id="KW-0472">Membrane</keyword>
<feature type="domain" description="Peptidase S11 D-alanyl-D-alanine carboxypeptidase A N-terminal" evidence="13">
    <location>
        <begin position="98"/>
        <end position="319"/>
    </location>
</feature>
<evidence type="ECO:0000259" key="13">
    <source>
        <dbReference type="Pfam" id="PF00768"/>
    </source>
</evidence>
<evidence type="ECO:0000256" key="7">
    <source>
        <dbReference type="PIRSR" id="PIRSR618044-1"/>
    </source>
</evidence>
<keyword evidence="4" id="KW-0133">Cell shape</keyword>
<gene>
    <name evidence="14" type="ORF">FHR84_001740</name>
</gene>
<dbReference type="InterPro" id="IPR012338">
    <property type="entry name" value="Beta-lactam/transpept-like"/>
</dbReference>
<feature type="region of interest" description="Disordered" evidence="10">
    <location>
        <begin position="30"/>
        <end position="97"/>
    </location>
</feature>
<evidence type="ECO:0000256" key="1">
    <source>
        <dbReference type="ARBA" id="ARBA00007164"/>
    </source>
</evidence>
<keyword evidence="5" id="KW-0573">Peptidoglycan synthesis</keyword>
<reference evidence="14 15" key="1">
    <citation type="submission" date="2020-07" db="EMBL/GenBank/DDBJ databases">
        <title>Genomic Encyclopedia of Type Strains, Phase III (KMG-III): the genomes of soil and plant-associated and newly described type strains.</title>
        <authorList>
            <person name="Whitman W."/>
        </authorList>
    </citation>
    <scope>NUCLEOTIDE SEQUENCE [LARGE SCALE GENOMIC DNA]</scope>
    <source>
        <strain evidence="14 15">CECT 8576</strain>
    </source>
</reference>
<evidence type="ECO:0000256" key="4">
    <source>
        <dbReference type="ARBA" id="ARBA00022960"/>
    </source>
</evidence>
<protein>
    <submittedName>
        <fullName evidence="14">D-alanyl-D-alanine carboxypeptidase (Penicillin-binding protein 5/6)</fullName>
        <ecNumber evidence="14">3.4.16.4</ecNumber>
    </submittedName>
</protein>
<organism evidence="14 15">
    <name type="scientific">Actinopolyspora biskrensis</name>
    <dbReference type="NCBI Taxonomy" id="1470178"/>
    <lineage>
        <taxon>Bacteria</taxon>
        <taxon>Bacillati</taxon>
        <taxon>Actinomycetota</taxon>
        <taxon>Actinomycetes</taxon>
        <taxon>Actinopolysporales</taxon>
        <taxon>Actinopolysporaceae</taxon>
        <taxon>Actinopolyspora</taxon>
    </lineage>
</organism>
<comment type="similarity">
    <text evidence="1 9">Belongs to the peptidase S11 family.</text>
</comment>
<dbReference type="RefSeq" id="WP_343075202.1">
    <property type="nucleotide sequence ID" value="NZ_JACBYW010000003.1"/>
</dbReference>
<dbReference type="PANTHER" id="PTHR21581">
    <property type="entry name" value="D-ALANYL-D-ALANINE CARBOXYPEPTIDASE"/>
    <property type="match status" value="1"/>
</dbReference>
<evidence type="ECO:0000256" key="2">
    <source>
        <dbReference type="ARBA" id="ARBA00022729"/>
    </source>
</evidence>
<keyword evidence="14" id="KW-0121">Carboxypeptidase</keyword>
<accession>A0A852YZH9</accession>
<keyword evidence="14" id="KW-0645">Protease</keyword>
<keyword evidence="6" id="KW-0961">Cell wall biogenesis/degradation</keyword>
<dbReference type="GO" id="GO:0008360">
    <property type="term" value="P:regulation of cell shape"/>
    <property type="evidence" value="ECO:0007669"/>
    <property type="project" value="UniProtKB-KW"/>
</dbReference>
<feature type="binding site" evidence="8">
    <location>
        <position position="291"/>
    </location>
    <ligand>
        <name>substrate</name>
    </ligand>
</feature>
<dbReference type="Pfam" id="PF00768">
    <property type="entry name" value="Peptidase_S11"/>
    <property type="match status" value="1"/>
</dbReference>
<evidence type="ECO:0000256" key="12">
    <source>
        <dbReference type="SAM" id="SignalP"/>
    </source>
</evidence>
<proteinExistence type="inferred from homology"/>
<feature type="chain" id="PRO_5032385874" evidence="12">
    <location>
        <begin position="33"/>
        <end position="411"/>
    </location>
</feature>
<dbReference type="InterPro" id="IPR001967">
    <property type="entry name" value="Peptidase_S11_N"/>
</dbReference>
<comment type="caution">
    <text evidence="14">The sequence shown here is derived from an EMBL/GenBank/DDBJ whole genome shotgun (WGS) entry which is preliminary data.</text>
</comment>
<feature type="region of interest" description="Disordered" evidence="10">
    <location>
        <begin position="352"/>
        <end position="379"/>
    </location>
</feature>
<feature type="compositionally biased region" description="Low complexity" evidence="10">
    <location>
        <begin position="353"/>
        <end position="364"/>
    </location>
</feature>
<evidence type="ECO:0000313" key="14">
    <source>
        <dbReference type="EMBL" id="NYH78415.1"/>
    </source>
</evidence>
<dbReference type="AlphaFoldDB" id="A0A852YZH9"/>
<feature type="transmembrane region" description="Helical" evidence="11">
    <location>
        <begin position="385"/>
        <end position="405"/>
    </location>
</feature>
<evidence type="ECO:0000256" key="3">
    <source>
        <dbReference type="ARBA" id="ARBA00022801"/>
    </source>
</evidence>
<feature type="active site" description="Proton acceptor" evidence="7">
    <location>
        <position position="133"/>
    </location>
</feature>
<dbReference type="SUPFAM" id="SSF56601">
    <property type="entry name" value="beta-lactamase/transpeptidase-like"/>
    <property type="match status" value="1"/>
</dbReference>
<evidence type="ECO:0000256" key="6">
    <source>
        <dbReference type="ARBA" id="ARBA00023316"/>
    </source>
</evidence>
<evidence type="ECO:0000256" key="11">
    <source>
        <dbReference type="SAM" id="Phobius"/>
    </source>
</evidence>
<dbReference type="EC" id="3.4.16.4" evidence="14"/>
<keyword evidence="11" id="KW-0812">Transmembrane</keyword>
<dbReference type="Gene3D" id="3.40.710.10">
    <property type="entry name" value="DD-peptidase/beta-lactamase superfamily"/>
    <property type="match status" value="1"/>
</dbReference>
<keyword evidence="15" id="KW-1185">Reference proteome</keyword>
<evidence type="ECO:0000256" key="9">
    <source>
        <dbReference type="RuleBase" id="RU004016"/>
    </source>
</evidence>
<keyword evidence="11" id="KW-1133">Transmembrane helix</keyword>
<keyword evidence="2 12" id="KW-0732">Signal</keyword>
<sequence>MPPASGRVPPALTCLLATMTVLSVLAPPSVAAAVSQDQRRERAGCSNATSPPPPVDSSEVPPPGMPTPDPLPVPDEPLGGERMGECGLVAPPQAPPPPREVGAAGWIVAELGSGDVLAARNPHGRHRPASVIKILTALVAVRELEMSDTVTATRADAATEGSSVGLEPGVTYTVRQVLTGLILQSGNDAAHALARELGGRREAVRRMNELARELGATDTRAATVSGLDGPGMSTSAYDLALILRAALNDAEFAEIASTHRAELPSPPGQPPLRIASDSDVVLNYPGALFGKTGFTDDARHTRVVAAERGGHRLVAVLLRGEHRPVDMSEQAAALLDHGFRLTGQRRVGELVTRRTTTPTASAPGRTEEHPRQAAGPDEPRGLPPVVGFLGALLLAALAVLTAVVLHRRRTR</sequence>
<dbReference type="InterPro" id="IPR018044">
    <property type="entry name" value="Peptidase_S11"/>
</dbReference>
<dbReference type="GO" id="GO:0009002">
    <property type="term" value="F:serine-type D-Ala-D-Ala carboxypeptidase activity"/>
    <property type="evidence" value="ECO:0007669"/>
    <property type="project" value="UniProtKB-EC"/>
</dbReference>
<dbReference type="Proteomes" id="UP000548304">
    <property type="component" value="Unassembled WGS sequence"/>
</dbReference>
<evidence type="ECO:0000256" key="8">
    <source>
        <dbReference type="PIRSR" id="PIRSR618044-2"/>
    </source>
</evidence>
<dbReference type="GO" id="GO:0009252">
    <property type="term" value="P:peptidoglycan biosynthetic process"/>
    <property type="evidence" value="ECO:0007669"/>
    <property type="project" value="UniProtKB-KW"/>
</dbReference>
<dbReference type="GO" id="GO:0071555">
    <property type="term" value="P:cell wall organization"/>
    <property type="evidence" value="ECO:0007669"/>
    <property type="project" value="UniProtKB-KW"/>
</dbReference>
<dbReference type="PANTHER" id="PTHR21581:SF33">
    <property type="entry name" value="D-ALANYL-D-ALANINE CARBOXYPEPTIDASE DACB"/>
    <property type="match status" value="1"/>
</dbReference>
<feature type="active site" evidence="7">
    <location>
        <position position="185"/>
    </location>
</feature>
<feature type="compositionally biased region" description="Pro residues" evidence="10">
    <location>
        <begin position="50"/>
        <end position="75"/>
    </location>
</feature>
<evidence type="ECO:0000256" key="10">
    <source>
        <dbReference type="SAM" id="MobiDB-lite"/>
    </source>
</evidence>
<feature type="active site" description="Acyl-ester intermediate" evidence="7">
    <location>
        <position position="130"/>
    </location>
</feature>